<dbReference type="HAMAP" id="MF_01274">
    <property type="entry name" value="Pantothen_kinase_3"/>
    <property type="match status" value="1"/>
</dbReference>
<dbReference type="InterPro" id="IPR004619">
    <property type="entry name" value="Type_III_PanK"/>
</dbReference>
<dbReference type="Proteomes" id="UP000277294">
    <property type="component" value="Unassembled WGS sequence"/>
</dbReference>
<feature type="binding site" evidence="16">
    <location>
        <position position="101"/>
    </location>
    <ligand>
        <name>substrate</name>
    </ligand>
</feature>
<feature type="binding site" evidence="16">
    <location>
        <begin position="108"/>
        <end position="111"/>
    </location>
    <ligand>
        <name>substrate</name>
    </ligand>
</feature>
<dbReference type="GO" id="GO:0005524">
    <property type="term" value="F:ATP binding"/>
    <property type="evidence" value="ECO:0007669"/>
    <property type="project" value="UniProtKB-UniRule"/>
</dbReference>
<dbReference type="Gene3D" id="3.30.420.40">
    <property type="match status" value="2"/>
</dbReference>
<evidence type="ECO:0000256" key="10">
    <source>
        <dbReference type="ARBA" id="ARBA00022777"/>
    </source>
</evidence>
<comment type="function">
    <text evidence="16">Catalyzes the phosphorylation of pantothenate (Pan), the first step in CoA biosynthesis.</text>
</comment>
<evidence type="ECO:0000256" key="11">
    <source>
        <dbReference type="ARBA" id="ARBA00022840"/>
    </source>
</evidence>
<comment type="subunit">
    <text evidence="5 16">Homodimer.</text>
</comment>
<comment type="pathway">
    <text evidence="4 16">Cofactor biosynthesis; coenzyme A biosynthesis; CoA from (R)-pantothenate: step 1/5.</text>
</comment>
<keyword evidence="11 16" id="KW-0067">ATP-binding</keyword>
<feature type="binding site" evidence="16">
    <location>
        <begin position="7"/>
        <end position="14"/>
    </location>
    <ligand>
        <name>ATP</name>
        <dbReference type="ChEBI" id="CHEBI:30616"/>
    </ligand>
</feature>
<dbReference type="GO" id="GO:0005737">
    <property type="term" value="C:cytoplasm"/>
    <property type="evidence" value="ECO:0007669"/>
    <property type="project" value="UniProtKB-SubCell"/>
</dbReference>
<sequence>MTTLLIDAGNSRIKIGWRRGGAYAGPGAPREPVQAAFGHDELAGALPQWLRQAGLRPQRAWGTNVAGAAMEIRLGELLRPYGCRMSWIRSTPSLLGVANGYRDPERLGADRWLGLVGTWNGWLRQAGGQAPPVHVLAHFGTATTVDTLDPAGVFTGGLILPGRDMMRRALAAGTADLPHADGRAVPFPDNTDDAIMSGVAAAQAGAVVRQWLAARARYGQEPRLVASGGAWSAIADEVAHLMQAAGSTQHVQVVDNPVLDGLAFLAESSPPSS</sequence>
<evidence type="ECO:0000256" key="15">
    <source>
        <dbReference type="ARBA" id="ARBA00040883"/>
    </source>
</evidence>
<comment type="cofactor">
    <cofactor evidence="2">
        <name>K(+)</name>
        <dbReference type="ChEBI" id="CHEBI:29103"/>
    </cofactor>
</comment>
<accession>A0A3P4AVD9</accession>
<dbReference type="UniPathway" id="UPA00241">
    <property type="reaction ID" value="UER00352"/>
</dbReference>
<feature type="binding site" evidence="16">
    <location>
        <position position="141"/>
    </location>
    <ligand>
        <name>ATP</name>
        <dbReference type="ChEBI" id="CHEBI:30616"/>
    </ligand>
</feature>
<evidence type="ECO:0000256" key="12">
    <source>
        <dbReference type="ARBA" id="ARBA00022958"/>
    </source>
</evidence>
<feature type="active site" description="Proton acceptor" evidence="16">
    <location>
        <position position="110"/>
    </location>
</feature>
<dbReference type="GO" id="GO:0004594">
    <property type="term" value="F:pantothenate kinase activity"/>
    <property type="evidence" value="ECO:0007669"/>
    <property type="project" value="UniProtKB-UniRule"/>
</dbReference>
<keyword evidence="7 16" id="KW-0963">Cytoplasm</keyword>
<keyword evidence="8 16" id="KW-0808">Transferase</keyword>
<dbReference type="PANTHER" id="PTHR34265:SF1">
    <property type="entry name" value="TYPE III PANTOTHENATE KINASE"/>
    <property type="match status" value="1"/>
</dbReference>
<dbReference type="EC" id="2.7.1.33" evidence="6 16"/>
<dbReference type="GO" id="GO:0015937">
    <property type="term" value="P:coenzyme A biosynthetic process"/>
    <property type="evidence" value="ECO:0007669"/>
    <property type="project" value="UniProtKB-UniRule"/>
</dbReference>
<evidence type="ECO:0000256" key="5">
    <source>
        <dbReference type="ARBA" id="ARBA00011738"/>
    </source>
</evidence>
<dbReference type="EMBL" id="UWPJ01000004">
    <property type="protein sequence ID" value="VCU68014.1"/>
    <property type="molecule type" value="Genomic_DNA"/>
</dbReference>
<comment type="cofactor">
    <cofactor evidence="16">
        <name>NH4(+)</name>
        <dbReference type="ChEBI" id="CHEBI:28938"/>
    </cofactor>
    <cofactor evidence="16">
        <name>K(+)</name>
        <dbReference type="ChEBI" id="CHEBI:29103"/>
    </cofactor>
    <text evidence="16">A monovalent cation. Ammonium or potassium.</text>
</comment>
<evidence type="ECO:0000256" key="7">
    <source>
        <dbReference type="ARBA" id="ARBA00022490"/>
    </source>
</evidence>
<keyword evidence="10 16" id="KW-0418">Kinase</keyword>
<proteinExistence type="inferred from homology"/>
<evidence type="ECO:0000256" key="16">
    <source>
        <dbReference type="HAMAP-Rule" id="MF_01274"/>
    </source>
</evidence>
<dbReference type="InterPro" id="IPR043129">
    <property type="entry name" value="ATPase_NBD"/>
</dbReference>
<comment type="subcellular location">
    <subcellularLocation>
        <location evidence="3 16">Cytoplasm</location>
    </subcellularLocation>
</comment>
<dbReference type="RefSeq" id="WP_124077249.1">
    <property type="nucleotide sequence ID" value="NZ_UWPJ01000004.1"/>
</dbReference>
<evidence type="ECO:0000256" key="6">
    <source>
        <dbReference type="ARBA" id="ARBA00012102"/>
    </source>
</evidence>
<keyword evidence="12 16" id="KW-0630">Potassium</keyword>
<evidence type="ECO:0000313" key="18">
    <source>
        <dbReference type="Proteomes" id="UP000277294"/>
    </source>
</evidence>
<dbReference type="SUPFAM" id="SSF53067">
    <property type="entry name" value="Actin-like ATPase domain"/>
    <property type="match status" value="2"/>
</dbReference>
<dbReference type="Pfam" id="PF03309">
    <property type="entry name" value="Pan_kinase"/>
    <property type="match status" value="1"/>
</dbReference>
<evidence type="ECO:0000256" key="1">
    <source>
        <dbReference type="ARBA" id="ARBA00001206"/>
    </source>
</evidence>
<evidence type="ECO:0000256" key="4">
    <source>
        <dbReference type="ARBA" id="ARBA00005225"/>
    </source>
</evidence>
<keyword evidence="18" id="KW-1185">Reference proteome</keyword>
<evidence type="ECO:0000256" key="3">
    <source>
        <dbReference type="ARBA" id="ARBA00004496"/>
    </source>
</evidence>
<comment type="caution">
    <text evidence="16">Lacks conserved residue(s) required for the propagation of feature annotation.</text>
</comment>
<comment type="similarity">
    <text evidence="14 16">Belongs to the type III pantothenate kinase family.</text>
</comment>
<dbReference type="PANTHER" id="PTHR34265">
    <property type="entry name" value="TYPE III PANTOTHENATE KINASE"/>
    <property type="match status" value="1"/>
</dbReference>
<dbReference type="CDD" id="cd24015">
    <property type="entry name" value="ASKHA_NBD_PanK-III"/>
    <property type="match status" value="1"/>
</dbReference>
<organism evidence="17 18">
    <name type="scientific">Pigmentiphaga humi</name>
    <dbReference type="NCBI Taxonomy" id="2478468"/>
    <lineage>
        <taxon>Bacteria</taxon>
        <taxon>Pseudomonadati</taxon>
        <taxon>Pseudomonadota</taxon>
        <taxon>Betaproteobacteria</taxon>
        <taxon>Burkholderiales</taxon>
        <taxon>Alcaligenaceae</taxon>
        <taxon>Pigmentiphaga</taxon>
    </lineage>
</organism>
<feature type="binding site" evidence="16">
    <location>
        <position position="191"/>
    </location>
    <ligand>
        <name>substrate</name>
    </ligand>
</feature>
<keyword evidence="13 16" id="KW-0173">Coenzyme A biosynthesis</keyword>
<evidence type="ECO:0000256" key="2">
    <source>
        <dbReference type="ARBA" id="ARBA00001958"/>
    </source>
</evidence>
<evidence type="ECO:0000256" key="8">
    <source>
        <dbReference type="ARBA" id="ARBA00022679"/>
    </source>
</evidence>
<evidence type="ECO:0000256" key="13">
    <source>
        <dbReference type="ARBA" id="ARBA00022993"/>
    </source>
</evidence>
<comment type="catalytic activity">
    <reaction evidence="1 16">
        <text>(R)-pantothenate + ATP = (R)-4'-phosphopantothenate + ADP + H(+)</text>
        <dbReference type="Rhea" id="RHEA:16373"/>
        <dbReference type="ChEBI" id="CHEBI:10986"/>
        <dbReference type="ChEBI" id="CHEBI:15378"/>
        <dbReference type="ChEBI" id="CHEBI:29032"/>
        <dbReference type="ChEBI" id="CHEBI:30616"/>
        <dbReference type="ChEBI" id="CHEBI:456216"/>
        <dbReference type="EC" id="2.7.1.33"/>
    </reaction>
</comment>
<evidence type="ECO:0000313" key="17">
    <source>
        <dbReference type="EMBL" id="VCU68014.1"/>
    </source>
</evidence>
<keyword evidence="9 16" id="KW-0547">Nucleotide-binding</keyword>
<protein>
    <recommendedName>
        <fullName evidence="15 16">Type III pantothenate kinase</fullName>
        <ecNumber evidence="6 16">2.7.1.33</ecNumber>
    </recommendedName>
    <alternativeName>
        <fullName evidence="16">PanK-III</fullName>
    </alternativeName>
    <alternativeName>
        <fullName evidence="16">Pantothenic acid kinase</fullName>
    </alternativeName>
</protein>
<evidence type="ECO:0000256" key="14">
    <source>
        <dbReference type="ARBA" id="ARBA00038036"/>
    </source>
</evidence>
<evidence type="ECO:0000256" key="9">
    <source>
        <dbReference type="ARBA" id="ARBA00022741"/>
    </source>
</evidence>
<name>A0A3P4AVD9_9BURK</name>
<dbReference type="AlphaFoldDB" id="A0A3P4AVD9"/>
<dbReference type="OrthoDB" id="9781305at2"/>
<reference evidence="17 18" key="1">
    <citation type="submission" date="2018-10" db="EMBL/GenBank/DDBJ databases">
        <authorList>
            <person name="Criscuolo A."/>
        </authorList>
    </citation>
    <scope>NUCLEOTIDE SEQUENCE [LARGE SCALE GENOMIC DNA]</scope>
    <source>
        <strain evidence="17">DnA1</strain>
    </source>
</reference>
<gene>
    <name evidence="16 17" type="primary">coaX</name>
    <name evidence="17" type="ORF">PIGHUM_00061</name>
</gene>